<dbReference type="AlphaFoldDB" id="A0A7S4WIZ6"/>
<feature type="chain" id="PRO_5030840949" description="Acylphosphatase-like domain-containing protein" evidence="1">
    <location>
        <begin position="26"/>
        <end position="227"/>
    </location>
</feature>
<evidence type="ECO:0008006" key="3">
    <source>
        <dbReference type="Google" id="ProtNLM"/>
    </source>
</evidence>
<organism evidence="2">
    <name type="scientific">Ditylum brightwellii</name>
    <dbReference type="NCBI Taxonomy" id="49249"/>
    <lineage>
        <taxon>Eukaryota</taxon>
        <taxon>Sar</taxon>
        <taxon>Stramenopiles</taxon>
        <taxon>Ochrophyta</taxon>
        <taxon>Bacillariophyta</taxon>
        <taxon>Mediophyceae</taxon>
        <taxon>Lithodesmiophycidae</taxon>
        <taxon>Lithodesmiales</taxon>
        <taxon>Lithodesmiaceae</taxon>
        <taxon>Ditylum</taxon>
    </lineage>
</organism>
<reference evidence="2" key="1">
    <citation type="submission" date="2021-01" db="EMBL/GenBank/DDBJ databases">
        <authorList>
            <person name="Corre E."/>
            <person name="Pelletier E."/>
            <person name="Niang G."/>
            <person name="Scheremetjew M."/>
            <person name="Finn R."/>
            <person name="Kale V."/>
            <person name="Holt S."/>
            <person name="Cochrane G."/>
            <person name="Meng A."/>
            <person name="Brown T."/>
            <person name="Cohen L."/>
        </authorList>
    </citation>
    <scope>NUCLEOTIDE SEQUENCE</scope>
    <source>
        <strain evidence="2">GSO104</strain>
    </source>
</reference>
<dbReference type="EMBL" id="HBNS01059203">
    <property type="protein sequence ID" value="CAE4665034.1"/>
    <property type="molecule type" value="Transcribed_RNA"/>
</dbReference>
<evidence type="ECO:0000313" key="2">
    <source>
        <dbReference type="EMBL" id="CAE4665034.1"/>
    </source>
</evidence>
<name>A0A7S4WIZ6_9STRA</name>
<keyword evidence="1" id="KW-0732">Signal</keyword>
<evidence type="ECO:0000256" key="1">
    <source>
        <dbReference type="SAM" id="SignalP"/>
    </source>
</evidence>
<accession>A0A7S4WIZ6</accession>
<proteinExistence type="predicted"/>
<sequence length="227" mass="25049">MNSIHAMLAAIATMLLITAVPSTSAFTVLEPTALRTASTMASIPESSMNKAFARQQTTFGDRSRIYRMADGDADVGVADPNEMVARRIVVTGDVQGGYYRSCVANEAGRFRRLKGTMTPPDDSKQAEIYVEVSNRTATNETLQIHHFSNKKESSCILTLIPYTHFYISLLFLKLISCSKGKRKVVDGFVRWCKKGNVGLSQQVKVEEVFDEVPTGLHDTFAVDTGRE</sequence>
<feature type="signal peptide" evidence="1">
    <location>
        <begin position="1"/>
        <end position="25"/>
    </location>
</feature>
<gene>
    <name evidence="2" type="ORF">DBRI00130_LOCUS42565</name>
</gene>
<protein>
    <recommendedName>
        <fullName evidence="3">Acylphosphatase-like domain-containing protein</fullName>
    </recommendedName>
</protein>